<sequence length="69" mass="7536">MLQNDCLRCASAEVSTQSAIDTVLRNITERCHFALIESVPGAASLCGETIFGKRLFLLVKQTVRALILV</sequence>
<evidence type="ECO:0000259" key="1">
    <source>
        <dbReference type="Pfam" id="PF26171"/>
    </source>
</evidence>
<dbReference type="InterPro" id="IPR058898">
    <property type="entry name" value="Mu_AP3"/>
</dbReference>
<dbReference type="Proteomes" id="UP000270296">
    <property type="component" value="Unassembled WGS sequence"/>
</dbReference>
<gene>
    <name evidence="2" type="ORF">SBAD_LOCUS9873</name>
</gene>
<organism evidence="4">
    <name type="scientific">Soboliphyme baturini</name>
    <dbReference type="NCBI Taxonomy" id="241478"/>
    <lineage>
        <taxon>Eukaryota</taxon>
        <taxon>Metazoa</taxon>
        <taxon>Ecdysozoa</taxon>
        <taxon>Nematoda</taxon>
        <taxon>Enoplea</taxon>
        <taxon>Dorylaimia</taxon>
        <taxon>Dioctophymatida</taxon>
        <taxon>Dioctophymatoidea</taxon>
        <taxon>Soboliphymatidae</taxon>
        <taxon>Soboliphyme</taxon>
    </lineage>
</organism>
<keyword evidence="3" id="KW-1185">Reference proteome</keyword>
<name>A0A183J1X6_9BILA</name>
<accession>A0A183J1X6</accession>
<dbReference type="WBParaSite" id="SBAD_0001022501-mRNA-1">
    <property type="protein sequence ID" value="SBAD_0001022501-mRNA-1"/>
    <property type="gene ID" value="SBAD_0001022501"/>
</dbReference>
<evidence type="ECO:0000313" key="2">
    <source>
        <dbReference type="EMBL" id="VDP26845.1"/>
    </source>
</evidence>
<protein>
    <submittedName>
        <fullName evidence="4">Saposin B-type domain-containing protein</fullName>
    </submittedName>
</protein>
<dbReference type="AlphaFoldDB" id="A0A183J1X6"/>
<reference evidence="2 3" key="2">
    <citation type="submission" date="2018-11" db="EMBL/GenBank/DDBJ databases">
        <authorList>
            <consortium name="Pathogen Informatics"/>
        </authorList>
    </citation>
    <scope>NUCLEOTIDE SEQUENCE [LARGE SCALE GENOMIC DNA]</scope>
</reference>
<dbReference type="Pfam" id="PF26171">
    <property type="entry name" value="Mu_AP3"/>
    <property type="match status" value="1"/>
</dbReference>
<proteinExistence type="predicted"/>
<dbReference type="EMBL" id="UZAM01013289">
    <property type="protein sequence ID" value="VDP26845.1"/>
    <property type="molecule type" value="Genomic_DNA"/>
</dbReference>
<evidence type="ECO:0000313" key="4">
    <source>
        <dbReference type="WBParaSite" id="SBAD_0001022501-mRNA-1"/>
    </source>
</evidence>
<feature type="domain" description="AP-3 complex subunit delta Mu C-terminal" evidence="1">
    <location>
        <begin position="2"/>
        <end position="64"/>
    </location>
</feature>
<reference evidence="4" key="1">
    <citation type="submission" date="2016-06" db="UniProtKB">
        <authorList>
            <consortium name="WormBaseParasite"/>
        </authorList>
    </citation>
    <scope>IDENTIFICATION</scope>
</reference>
<evidence type="ECO:0000313" key="3">
    <source>
        <dbReference type="Proteomes" id="UP000270296"/>
    </source>
</evidence>